<keyword evidence="3" id="KW-1185">Reference proteome</keyword>
<evidence type="ECO:0000313" key="3">
    <source>
        <dbReference type="Proteomes" id="UP001142374"/>
    </source>
</evidence>
<proteinExistence type="predicted"/>
<dbReference type="RefSeq" id="WP_168091065.1">
    <property type="nucleotide sequence ID" value="NZ_JAATER010000011.1"/>
</dbReference>
<reference evidence="2" key="1">
    <citation type="submission" date="2022-06" db="EMBL/GenBank/DDBJ databases">
        <title>WGS of actinobacteria.</title>
        <authorList>
            <person name="Thawai C."/>
        </authorList>
    </citation>
    <scope>NUCLEOTIDE SEQUENCE</scope>
    <source>
        <strain evidence="2">AA8</strain>
    </source>
</reference>
<accession>A0A9X2RQG9</accession>
<name>A0A9X2RQG9_9ACTN</name>
<comment type="caution">
    <text evidence="2">The sequence shown here is derived from an EMBL/GenBank/DDBJ whole genome shotgun (WGS) entry which is preliminary data.</text>
</comment>
<feature type="compositionally biased region" description="Low complexity" evidence="1">
    <location>
        <begin position="28"/>
        <end position="40"/>
    </location>
</feature>
<feature type="region of interest" description="Disordered" evidence="1">
    <location>
        <begin position="25"/>
        <end position="94"/>
    </location>
</feature>
<dbReference type="AlphaFoldDB" id="A0A9X2RQG9"/>
<evidence type="ECO:0000256" key="1">
    <source>
        <dbReference type="SAM" id="MobiDB-lite"/>
    </source>
</evidence>
<evidence type="ECO:0000313" key="2">
    <source>
        <dbReference type="EMBL" id="MCQ8774164.1"/>
    </source>
</evidence>
<sequence>MIRSTAALLGAGLVVTSIVLMANGNSRGSPPGTAVGTTTPPSMPPSAPQPSPPSVPPPVPSSVPPSAARPPGTPAPQPSAAPPTTPAPGSTRSAAASLLAHVPDAIRPSCSDGDASKFPPSVVAVVACTPPGGFPVIYAQFVDGISMSGAYDRLTGKATVTQDACGPSVPLDGRQRYKSGGKTVGDLTCYGTSDGDAYLTWSSEDLNIIAEAHAPLASYGRLCAWWMTAGPLHGSGAGTAA</sequence>
<gene>
    <name evidence="2" type="ORF">NQU55_31035</name>
</gene>
<organism evidence="2 3">
    <name type="scientific">Streptomyces telluris</name>
    <dbReference type="NCBI Taxonomy" id="2720021"/>
    <lineage>
        <taxon>Bacteria</taxon>
        <taxon>Bacillati</taxon>
        <taxon>Actinomycetota</taxon>
        <taxon>Actinomycetes</taxon>
        <taxon>Kitasatosporales</taxon>
        <taxon>Streptomycetaceae</taxon>
        <taxon>Streptomyces</taxon>
    </lineage>
</organism>
<protein>
    <submittedName>
        <fullName evidence="2">Uncharacterized protein</fullName>
    </submittedName>
</protein>
<dbReference type="EMBL" id="JANIID010000039">
    <property type="protein sequence ID" value="MCQ8774164.1"/>
    <property type="molecule type" value="Genomic_DNA"/>
</dbReference>
<dbReference type="Proteomes" id="UP001142374">
    <property type="component" value="Unassembled WGS sequence"/>
</dbReference>
<feature type="compositionally biased region" description="Pro residues" evidence="1">
    <location>
        <begin position="41"/>
        <end position="86"/>
    </location>
</feature>